<feature type="transmembrane region" description="Helical" evidence="5">
    <location>
        <begin position="251"/>
        <end position="271"/>
    </location>
</feature>
<dbReference type="Proteomes" id="UP000595278">
    <property type="component" value="Chromosome"/>
</dbReference>
<keyword evidence="2 5" id="KW-0812">Transmembrane</keyword>
<proteinExistence type="predicted"/>
<feature type="transmembrane region" description="Helical" evidence="5">
    <location>
        <begin position="308"/>
        <end position="328"/>
    </location>
</feature>
<dbReference type="PANTHER" id="PTHR23514">
    <property type="entry name" value="BYPASS OF STOP CODON PROTEIN 6"/>
    <property type="match status" value="1"/>
</dbReference>
<dbReference type="RefSeq" id="WP_201094834.1">
    <property type="nucleotide sequence ID" value="NZ_CP067393.1"/>
</dbReference>
<evidence type="ECO:0000256" key="2">
    <source>
        <dbReference type="ARBA" id="ARBA00022692"/>
    </source>
</evidence>
<evidence type="ECO:0000256" key="5">
    <source>
        <dbReference type="SAM" id="Phobius"/>
    </source>
</evidence>
<dbReference type="EMBL" id="CP067393">
    <property type="protein sequence ID" value="QQP86603.1"/>
    <property type="molecule type" value="Genomic_DNA"/>
</dbReference>
<dbReference type="SUPFAM" id="SSF103473">
    <property type="entry name" value="MFS general substrate transporter"/>
    <property type="match status" value="1"/>
</dbReference>
<evidence type="ECO:0000313" key="7">
    <source>
        <dbReference type="EMBL" id="QQP86603.1"/>
    </source>
</evidence>
<feature type="transmembrane region" description="Helical" evidence="5">
    <location>
        <begin position="21"/>
        <end position="41"/>
    </location>
</feature>
<feature type="transmembrane region" description="Helical" evidence="5">
    <location>
        <begin position="83"/>
        <end position="100"/>
    </location>
</feature>
<feature type="transmembrane region" description="Helical" evidence="5">
    <location>
        <begin position="283"/>
        <end position="302"/>
    </location>
</feature>
<comment type="subcellular location">
    <subcellularLocation>
        <location evidence="1">Membrane</location>
        <topology evidence="1">Multi-pass membrane protein</topology>
    </subcellularLocation>
</comment>
<feature type="transmembrane region" description="Helical" evidence="5">
    <location>
        <begin position="208"/>
        <end position="231"/>
    </location>
</feature>
<dbReference type="PANTHER" id="PTHR23514:SF13">
    <property type="entry name" value="INNER MEMBRANE PROTEIN YBJJ"/>
    <property type="match status" value="1"/>
</dbReference>
<dbReference type="AlphaFoldDB" id="A0A974NHD2"/>
<evidence type="ECO:0000256" key="4">
    <source>
        <dbReference type="ARBA" id="ARBA00023136"/>
    </source>
</evidence>
<keyword evidence="3 5" id="KW-1133">Transmembrane helix</keyword>
<dbReference type="Gene3D" id="1.20.1250.20">
    <property type="entry name" value="MFS general substrate transporter like domains"/>
    <property type="match status" value="1"/>
</dbReference>
<accession>A0A974NHD2</accession>
<dbReference type="InterPro" id="IPR020846">
    <property type="entry name" value="MFS_dom"/>
</dbReference>
<sequence length="396" mass="42447">MSLTSSLSAQQLNLSRLRIAIAFFFCVAGMCFSSWAVRTPFIQEKLQLTKMDWGFLLLCPVSSSLTATLLSSFLIGHFSSRRTTIIAAYLTIFSVLLIGIAPNVWALAGAFILFGAGMGLIDISMNDQAAALERLYQRSIMSSFHGIFSVGAMLGSLLGGLLAKFAITPAYHLLVVAILLVIGVVMNQRYLLHSTDNITDEIKAEIKVPLIVLPKGKLWILGFIASAAVFVEGAMADWSALFLENMGAQEWLAALGLAFFTGTMALGRLFGDRWVDYVGAVRAIQWGAACSVLGLFIALISYFPIIAIVGFALSGIGMAIIFPCLLTLAAKFKTKEMSSAAAIASVAMMGYVMMLLGPPMIGFLAHVVGLHLAFIALLLLSILVLILAGSARTNKN</sequence>
<feature type="transmembrane region" description="Helical" evidence="5">
    <location>
        <begin position="169"/>
        <end position="187"/>
    </location>
</feature>
<dbReference type="GO" id="GO:0016020">
    <property type="term" value="C:membrane"/>
    <property type="evidence" value="ECO:0007669"/>
    <property type="project" value="UniProtKB-SubCell"/>
</dbReference>
<feature type="transmembrane region" description="Helical" evidence="5">
    <location>
        <begin position="53"/>
        <end position="76"/>
    </location>
</feature>
<feature type="transmembrane region" description="Helical" evidence="5">
    <location>
        <begin position="144"/>
        <end position="163"/>
    </location>
</feature>
<organism evidence="7 8">
    <name type="scientific">Entomomonas asaccharolytica</name>
    <dbReference type="NCBI Taxonomy" id="2785331"/>
    <lineage>
        <taxon>Bacteria</taxon>
        <taxon>Pseudomonadati</taxon>
        <taxon>Pseudomonadota</taxon>
        <taxon>Gammaproteobacteria</taxon>
        <taxon>Pseudomonadales</taxon>
        <taxon>Pseudomonadaceae</taxon>
        <taxon>Entomomonas</taxon>
    </lineage>
</organism>
<dbReference type="Pfam" id="PF07690">
    <property type="entry name" value="MFS_1"/>
    <property type="match status" value="1"/>
</dbReference>
<dbReference type="KEGG" id="eaz:JHT90_05025"/>
<gene>
    <name evidence="7" type="ORF">JHT90_05025</name>
</gene>
<evidence type="ECO:0000256" key="3">
    <source>
        <dbReference type="ARBA" id="ARBA00022989"/>
    </source>
</evidence>
<dbReference type="GO" id="GO:0022857">
    <property type="term" value="F:transmembrane transporter activity"/>
    <property type="evidence" value="ECO:0007669"/>
    <property type="project" value="InterPro"/>
</dbReference>
<feature type="transmembrane region" description="Helical" evidence="5">
    <location>
        <begin position="363"/>
        <end position="388"/>
    </location>
</feature>
<keyword evidence="8" id="KW-1185">Reference proteome</keyword>
<dbReference type="PROSITE" id="PS50850">
    <property type="entry name" value="MFS"/>
    <property type="match status" value="1"/>
</dbReference>
<reference evidence="7 8" key="1">
    <citation type="submission" date="2021-01" db="EMBL/GenBank/DDBJ databases">
        <title>Entomomonas sp. F2A isolated from a house cricket (Acheta domesticus).</title>
        <authorList>
            <person name="Spergser J."/>
            <person name="Busse H.-J."/>
        </authorList>
    </citation>
    <scope>NUCLEOTIDE SEQUENCE [LARGE SCALE GENOMIC DNA]</scope>
    <source>
        <strain evidence="7 8">F2A</strain>
    </source>
</reference>
<dbReference type="InterPro" id="IPR051788">
    <property type="entry name" value="MFS_Transporter"/>
</dbReference>
<dbReference type="CDD" id="cd17393">
    <property type="entry name" value="MFS_MosC_like"/>
    <property type="match status" value="1"/>
</dbReference>
<evidence type="ECO:0000259" key="6">
    <source>
        <dbReference type="PROSITE" id="PS50850"/>
    </source>
</evidence>
<feature type="transmembrane region" description="Helical" evidence="5">
    <location>
        <begin position="340"/>
        <end position="357"/>
    </location>
</feature>
<dbReference type="InterPro" id="IPR011701">
    <property type="entry name" value="MFS"/>
</dbReference>
<feature type="transmembrane region" description="Helical" evidence="5">
    <location>
        <begin position="106"/>
        <end position="123"/>
    </location>
</feature>
<name>A0A974NHD2_9GAMM</name>
<protein>
    <submittedName>
        <fullName evidence="7">MFS transporter</fullName>
    </submittedName>
</protein>
<feature type="domain" description="Major facilitator superfamily (MFS) profile" evidence="6">
    <location>
        <begin position="17"/>
        <end position="393"/>
    </location>
</feature>
<evidence type="ECO:0000256" key="1">
    <source>
        <dbReference type="ARBA" id="ARBA00004141"/>
    </source>
</evidence>
<keyword evidence="4 5" id="KW-0472">Membrane</keyword>
<dbReference type="InterPro" id="IPR036259">
    <property type="entry name" value="MFS_trans_sf"/>
</dbReference>
<evidence type="ECO:0000313" key="8">
    <source>
        <dbReference type="Proteomes" id="UP000595278"/>
    </source>
</evidence>